<gene>
    <name evidence="2" type="ORF">BT63DRAFT_468786</name>
</gene>
<keyword evidence="3" id="KW-1185">Reference proteome</keyword>
<evidence type="ECO:0000313" key="2">
    <source>
        <dbReference type="EMBL" id="KAF2670989.1"/>
    </source>
</evidence>
<feature type="region of interest" description="Disordered" evidence="1">
    <location>
        <begin position="1"/>
        <end position="26"/>
    </location>
</feature>
<accession>A0A6A6UFD3</accession>
<sequence>MSSSQFTPGNFSIYEMSHGQPRNTDTHKVSLAEEKKDIHYSVAWADIFQDKQLSAKFQIEYQDTKGGKIKLSDHSFIFNAGNLFVRDKNLDSRQEVDGYPVQQLVDSHLQVIKKTFHVSTPTKNVRRQVVVSLVLRLDPDEFYWRRGGADSTQLITYTAVTTEFAKRTDRRLLMAVPHFMDGRSLNVFTEGALQVDGNGNYGKTEIRIPHRGLPIKDKDAPPGLRNEVVLRISVVSPRTSQATVDAMIEQLFKVFDMRRGRATPHQIETDYFGESKVVRAEGDSA</sequence>
<dbReference type="AlphaFoldDB" id="A0A6A6UFD3"/>
<dbReference type="Proteomes" id="UP000799302">
    <property type="component" value="Unassembled WGS sequence"/>
</dbReference>
<reference evidence="2" key="1">
    <citation type="journal article" date="2020" name="Stud. Mycol.">
        <title>101 Dothideomycetes genomes: a test case for predicting lifestyles and emergence of pathogens.</title>
        <authorList>
            <person name="Haridas S."/>
            <person name="Albert R."/>
            <person name="Binder M."/>
            <person name="Bloem J."/>
            <person name="Labutti K."/>
            <person name="Salamov A."/>
            <person name="Andreopoulos B."/>
            <person name="Baker S."/>
            <person name="Barry K."/>
            <person name="Bills G."/>
            <person name="Bluhm B."/>
            <person name="Cannon C."/>
            <person name="Castanera R."/>
            <person name="Culley D."/>
            <person name="Daum C."/>
            <person name="Ezra D."/>
            <person name="Gonzalez J."/>
            <person name="Henrissat B."/>
            <person name="Kuo A."/>
            <person name="Liang C."/>
            <person name="Lipzen A."/>
            <person name="Lutzoni F."/>
            <person name="Magnuson J."/>
            <person name="Mondo S."/>
            <person name="Nolan M."/>
            <person name="Ohm R."/>
            <person name="Pangilinan J."/>
            <person name="Park H.-J."/>
            <person name="Ramirez L."/>
            <person name="Alfaro M."/>
            <person name="Sun H."/>
            <person name="Tritt A."/>
            <person name="Yoshinaga Y."/>
            <person name="Zwiers L.-H."/>
            <person name="Turgeon B."/>
            <person name="Goodwin S."/>
            <person name="Spatafora J."/>
            <person name="Crous P."/>
            <person name="Grigoriev I."/>
        </authorList>
    </citation>
    <scope>NUCLEOTIDE SEQUENCE</scope>
    <source>
        <strain evidence="2">CBS 115976</strain>
    </source>
</reference>
<protein>
    <submittedName>
        <fullName evidence="2">Uncharacterized protein</fullName>
    </submittedName>
</protein>
<organism evidence="2 3">
    <name type="scientific">Microthyrium microscopicum</name>
    <dbReference type="NCBI Taxonomy" id="703497"/>
    <lineage>
        <taxon>Eukaryota</taxon>
        <taxon>Fungi</taxon>
        <taxon>Dikarya</taxon>
        <taxon>Ascomycota</taxon>
        <taxon>Pezizomycotina</taxon>
        <taxon>Dothideomycetes</taxon>
        <taxon>Dothideomycetes incertae sedis</taxon>
        <taxon>Microthyriales</taxon>
        <taxon>Microthyriaceae</taxon>
        <taxon>Microthyrium</taxon>
    </lineage>
</organism>
<evidence type="ECO:0000313" key="3">
    <source>
        <dbReference type="Proteomes" id="UP000799302"/>
    </source>
</evidence>
<dbReference type="EMBL" id="MU004233">
    <property type="protein sequence ID" value="KAF2670989.1"/>
    <property type="molecule type" value="Genomic_DNA"/>
</dbReference>
<name>A0A6A6UFD3_9PEZI</name>
<evidence type="ECO:0000256" key="1">
    <source>
        <dbReference type="SAM" id="MobiDB-lite"/>
    </source>
</evidence>
<proteinExistence type="predicted"/>
<feature type="compositionally biased region" description="Polar residues" evidence="1">
    <location>
        <begin position="1"/>
        <end position="10"/>
    </location>
</feature>